<dbReference type="EMBL" id="CACRTU010000008">
    <property type="protein sequence ID" value="VYT73003.1"/>
    <property type="molecule type" value="Genomic_DNA"/>
</dbReference>
<dbReference type="InterPro" id="IPR035901">
    <property type="entry name" value="GIY-YIG_endonuc_sf"/>
</dbReference>
<dbReference type="InterPro" id="IPR000305">
    <property type="entry name" value="GIY-YIG_endonuc"/>
</dbReference>
<reference evidence="1" key="1">
    <citation type="submission" date="2019-11" db="EMBL/GenBank/DDBJ databases">
        <authorList>
            <person name="Feng L."/>
        </authorList>
    </citation>
    <scope>NUCLEOTIDE SEQUENCE</scope>
    <source>
        <strain evidence="1">CButyricumLFYP62</strain>
    </source>
</reference>
<evidence type="ECO:0000313" key="1">
    <source>
        <dbReference type="EMBL" id="VYT73003.1"/>
    </source>
</evidence>
<dbReference type="Pfam" id="PF01541">
    <property type="entry name" value="GIY-YIG"/>
    <property type="match status" value="1"/>
</dbReference>
<dbReference type="Gene3D" id="1.10.10.10">
    <property type="entry name" value="Winged helix-like DNA-binding domain superfamily/Winged helix DNA-binding domain"/>
    <property type="match status" value="1"/>
</dbReference>
<dbReference type="SMART" id="SM00465">
    <property type="entry name" value="GIYc"/>
    <property type="match status" value="1"/>
</dbReference>
<protein>
    <submittedName>
        <fullName evidence="1">GIY-YIG catalytic domain protein</fullName>
    </submittedName>
</protein>
<dbReference type="CDD" id="cd10443">
    <property type="entry name" value="GIY-YIG_HE_Tlr8p_PBC-V_like"/>
    <property type="match status" value="1"/>
</dbReference>
<name>A0A6N2Z3D5_CLOBU</name>
<dbReference type="SUPFAM" id="SSF82771">
    <property type="entry name" value="GIY-YIG endonuclease"/>
    <property type="match status" value="1"/>
</dbReference>
<dbReference type="AlphaFoldDB" id="A0A6N2Z3D5"/>
<accession>A0A6N2Z3D5</accession>
<dbReference type="PROSITE" id="PS50164">
    <property type="entry name" value="GIY_YIG"/>
    <property type="match status" value="1"/>
</dbReference>
<sequence length="202" mass="23000">MKQTNEKQCRYIVYIYTNKCNDKKYVGMTNQSLKSRRGNSMFSDYRNCTEFYNAIQKYGAEAFEENVVAEFLSLEEAEAMEKKLIAELRTQEEAFGYNLRSGGRDGKHSKKTKERIGKANKGMVISEEHKEQISRANSLKVVCLEHKDGMTILFDSVLHAGKIAAGHPSTISKACKGINKTAGGYEWMYLTEYRKFMNNAVA</sequence>
<organism evidence="1">
    <name type="scientific">Clostridium butyricum</name>
    <dbReference type="NCBI Taxonomy" id="1492"/>
    <lineage>
        <taxon>Bacteria</taxon>
        <taxon>Bacillati</taxon>
        <taxon>Bacillota</taxon>
        <taxon>Clostridia</taxon>
        <taxon>Eubacteriales</taxon>
        <taxon>Clostridiaceae</taxon>
        <taxon>Clostridium</taxon>
    </lineage>
</organism>
<dbReference type="SUPFAM" id="SSF64496">
    <property type="entry name" value="DNA-binding domain of intron-encoded endonucleases"/>
    <property type="match status" value="1"/>
</dbReference>
<proteinExistence type="predicted"/>
<gene>
    <name evidence="1" type="ORF">CBLFYP62_00596</name>
</gene>
<dbReference type="InterPro" id="IPR036388">
    <property type="entry name" value="WH-like_DNA-bd_sf"/>
</dbReference>
<dbReference type="RefSeq" id="WP_156736189.1">
    <property type="nucleotide sequence ID" value="NZ_CACRTU010000008.1"/>
</dbReference>
<dbReference type="Gene3D" id="3.40.1440.10">
    <property type="entry name" value="GIY-YIG endonuclease"/>
    <property type="match status" value="1"/>
</dbReference>